<reference evidence="1 2" key="1">
    <citation type="submission" date="2019-10" db="EMBL/GenBank/DDBJ databases">
        <authorList>
            <person name="Lu M."/>
        </authorList>
    </citation>
    <scope>NUCLEOTIDE SEQUENCE [LARGE SCALE GENOMIC DNA]</scope>
</reference>
<evidence type="ECO:0000313" key="2">
    <source>
        <dbReference type="Proteomes" id="UP000387825"/>
    </source>
</evidence>
<sequence>MNNFTECSASGAGCSFKEMTIPSEFINGIEGGEPKHVV</sequence>
<protein>
    <submittedName>
        <fullName evidence="1">Uncharacterized protein</fullName>
    </submittedName>
</protein>
<organism evidence="1 2">
    <name type="scientific">Salmonella phage ST3</name>
    <dbReference type="NCBI Taxonomy" id="2025820"/>
    <lineage>
        <taxon>Viruses</taxon>
        <taxon>Duplodnaviria</taxon>
        <taxon>Heunggongvirae</taxon>
        <taxon>Uroviricota</taxon>
        <taxon>Caudoviricetes</taxon>
        <taxon>Sarkviridae</taxon>
        <taxon>Guernseyvirinae</taxon>
        <taxon>Jerseyvirus</taxon>
    </lineage>
</organism>
<name>A0A5Q2FBN8_9CAUD</name>
<accession>A0A5Q2FBN8</accession>
<evidence type="ECO:0000313" key="1">
    <source>
        <dbReference type="EMBL" id="QGF21886.1"/>
    </source>
</evidence>
<proteinExistence type="predicted"/>
<dbReference type="Proteomes" id="UP000387825">
    <property type="component" value="Segment"/>
</dbReference>
<dbReference type="EMBL" id="MN604407">
    <property type="protein sequence ID" value="QGF21886.1"/>
    <property type="molecule type" value="Genomic_DNA"/>
</dbReference>